<accession>A0A1I3CLS3</accession>
<dbReference type="Gene3D" id="2.130.10.10">
    <property type="entry name" value="YVTN repeat-like/Quinoprotein amine dehydrogenase"/>
    <property type="match status" value="1"/>
</dbReference>
<organism evidence="2 3">
    <name type="scientific">Halorubrum aquaticum</name>
    <dbReference type="NCBI Taxonomy" id="387340"/>
    <lineage>
        <taxon>Archaea</taxon>
        <taxon>Methanobacteriati</taxon>
        <taxon>Methanobacteriota</taxon>
        <taxon>Stenosarchaea group</taxon>
        <taxon>Halobacteria</taxon>
        <taxon>Halobacteriales</taxon>
        <taxon>Haloferacaceae</taxon>
        <taxon>Halorubrum</taxon>
    </lineage>
</organism>
<reference evidence="2 3" key="1">
    <citation type="submission" date="2016-10" db="EMBL/GenBank/DDBJ databases">
        <authorList>
            <person name="Varghese N."/>
            <person name="Submissions S."/>
        </authorList>
    </citation>
    <scope>NUCLEOTIDE SEQUENCE [LARGE SCALE GENOMIC DNA]</scope>
    <source>
        <strain evidence="2 3">CGMCC 1.6377</strain>
    </source>
</reference>
<dbReference type="InterPro" id="IPR011047">
    <property type="entry name" value="Quinoprotein_ADH-like_sf"/>
</dbReference>
<evidence type="ECO:0000256" key="1">
    <source>
        <dbReference type="SAM" id="MobiDB-lite"/>
    </source>
</evidence>
<dbReference type="InterPro" id="IPR015943">
    <property type="entry name" value="WD40/YVTN_repeat-like_dom_sf"/>
</dbReference>
<feature type="compositionally biased region" description="Acidic residues" evidence="1">
    <location>
        <begin position="156"/>
        <end position="165"/>
    </location>
</feature>
<dbReference type="AlphaFoldDB" id="A0A1I3CLS3"/>
<feature type="region of interest" description="Disordered" evidence="1">
    <location>
        <begin position="117"/>
        <end position="176"/>
    </location>
</feature>
<sequence length="438" mass="44835">MNRRRVLAALATGSAASLAGCGYAYGGGDVRDVESAGGSSVFAFDWSAHAVAGDRIALAESGNSPFEGDRTAVDVVDRNAEEIGTFRHDGLSVGLAAGPDAERVYLRESAGDVVAVTPAADDDVVGTGGVDDEDAEDDGNGEGAGNGSSDGSDADRVDDPDDWDGGEPSFSRVDAPDWRASLADVIGEPAKGSDPVERREAEPIAADARGAYVGSGAVVIAVRGGRADWTVEVDGPVRGLWCGGSGDSGGSGGPDGVVVATADAVVELGPDGSRRWSYESGSGPSPTVDGDLVLLREGDDLLALDRPGGTVAWRTGVGGDGPPPMATDDRVAAVSRGELRVLDRGSGDPLWRAGAAPGRDRLRSLVVDAGRAYFVNRDGEAVAVDAADAGGGRAWTRSLEVRSSTVVDGWIDGETVAFAFDTGEFVWLQRYDEDPGLL</sequence>
<dbReference type="OrthoDB" id="145878at2157"/>
<evidence type="ECO:0000313" key="2">
    <source>
        <dbReference type="EMBL" id="SFH75256.1"/>
    </source>
</evidence>
<proteinExistence type="predicted"/>
<dbReference type="PANTHER" id="PTHR34512">
    <property type="entry name" value="CELL SURFACE PROTEIN"/>
    <property type="match status" value="1"/>
</dbReference>
<dbReference type="PANTHER" id="PTHR34512:SF30">
    <property type="entry name" value="OUTER MEMBRANE PROTEIN ASSEMBLY FACTOR BAMB"/>
    <property type="match status" value="1"/>
</dbReference>
<dbReference type="PROSITE" id="PS51257">
    <property type="entry name" value="PROKAR_LIPOPROTEIN"/>
    <property type="match status" value="1"/>
</dbReference>
<feature type="region of interest" description="Disordered" evidence="1">
    <location>
        <begin position="271"/>
        <end position="290"/>
    </location>
</feature>
<dbReference type="SUPFAM" id="SSF50998">
    <property type="entry name" value="Quinoprotein alcohol dehydrogenase-like"/>
    <property type="match status" value="1"/>
</dbReference>
<dbReference type="EMBL" id="FOPZ01000024">
    <property type="protein sequence ID" value="SFH75256.1"/>
    <property type="molecule type" value="Genomic_DNA"/>
</dbReference>
<dbReference type="RefSeq" id="WP_149785556.1">
    <property type="nucleotide sequence ID" value="NZ_BAAADP010000003.1"/>
</dbReference>
<protein>
    <submittedName>
        <fullName evidence="2">PQQ-like domain-containing protein</fullName>
    </submittedName>
</protein>
<keyword evidence="3" id="KW-1185">Reference proteome</keyword>
<evidence type="ECO:0000313" key="3">
    <source>
        <dbReference type="Proteomes" id="UP000323537"/>
    </source>
</evidence>
<name>A0A1I3CLS3_9EURY</name>
<dbReference type="Proteomes" id="UP000323537">
    <property type="component" value="Unassembled WGS sequence"/>
</dbReference>
<feature type="compositionally biased region" description="Acidic residues" evidence="1">
    <location>
        <begin position="120"/>
        <end position="140"/>
    </location>
</feature>
<gene>
    <name evidence="2" type="ORF">SAMN04488066_12430</name>
</gene>